<dbReference type="RefSeq" id="WP_345235036.1">
    <property type="nucleotide sequence ID" value="NZ_BAABGZ010000013.1"/>
</dbReference>
<dbReference type="SUPFAM" id="SSF50249">
    <property type="entry name" value="Nucleic acid-binding proteins"/>
    <property type="match status" value="1"/>
</dbReference>
<dbReference type="EMBL" id="BAABGZ010000013">
    <property type="protein sequence ID" value="GAA4353077.1"/>
    <property type="molecule type" value="Genomic_DNA"/>
</dbReference>
<dbReference type="InterPro" id="IPR012340">
    <property type="entry name" value="NA-bd_OB-fold"/>
</dbReference>
<feature type="compositionally biased region" description="Low complexity" evidence="4">
    <location>
        <begin position="140"/>
        <end position="155"/>
    </location>
</feature>
<evidence type="ECO:0000256" key="2">
    <source>
        <dbReference type="PROSITE-ProRule" id="PRU00252"/>
    </source>
</evidence>
<dbReference type="InterPro" id="IPR011344">
    <property type="entry name" value="ssDNA-bd"/>
</dbReference>
<gene>
    <name evidence="5" type="ORF">GCM10023185_13340</name>
</gene>
<feature type="compositionally biased region" description="Low complexity" evidence="4">
    <location>
        <begin position="113"/>
        <end position="122"/>
    </location>
</feature>
<dbReference type="NCBIfam" id="TIGR00621">
    <property type="entry name" value="ssb"/>
    <property type="match status" value="1"/>
</dbReference>
<evidence type="ECO:0000313" key="6">
    <source>
        <dbReference type="Proteomes" id="UP001501153"/>
    </source>
</evidence>
<name>A0ABP8I7M1_9BACT</name>
<dbReference type="PANTHER" id="PTHR10302">
    <property type="entry name" value="SINGLE-STRANDED DNA-BINDING PROTEIN"/>
    <property type="match status" value="1"/>
</dbReference>
<evidence type="ECO:0000256" key="3">
    <source>
        <dbReference type="RuleBase" id="RU000524"/>
    </source>
</evidence>
<keyword evidence="1 2" id="KW-0238">DNA-binding</keyword>
<dbReference type="InterPro" id="IPR000424">
    <property type="entry name" value="Primosome_PriB/ssb"/>
</dbReference>
<keyword evidence="6" id="KW-1185">Reference proteome</keyword>
<comment type="caution">
    <text evidence="5">The sequence shown here is derived from an EMBL/GenBank/DDBJ whole genome shotgun (WGS) entry which is preliminary data.</text>
</comment>
<protein>
    <recommendedName>
        <fullName evidence="3">Single-stranded DNA-binding protein</fullName>
    </recommendedName>
</protein>
<dbReference type="PANTHER" id="PTHR10302:SF0">
    <property type="entry name" value="SINGLE-STRANDED DNA-BINDING PROTEIN, MITOCHONDRIAL"/>
    <property type="match status" value="1"/>
</dbReference>
<reference evidence="6" key="1">
    <citation type="journal article" date="2019" name="Int. J. Syst. Evol. Microbiol.">
        <title>The Global Catalogue of Microorganisms (GCM) 10K type strain sequencing project: providing services to taxonomists for standard genome sequencing and annotation.</title>
        <authorList>
            <consortium name="The Broad Institute Genomics Platform"/>
            <consortium name="The Broad Institute Genome Sequencing Center for Infectious Disease"/>
            <person name="Wu L."/>
            <person name="Ma J."/>
        </authorList>
    </citation>
    <scope>NUCLEOTIDE SEQUENCE [LARGE SCALE GENOMIC DNA]</scope>
    <source>
        <strain evidence="6">JCM 17923</strain>
    </source>
</reference>
<feature type="region of interest" description="Disordered" evidence="4">
    <location>
        <begin position="109"/>
        <end position="155"/>
    </location>
</feature>
<dbReference type="Proteomes" id="UP001501153">
    <property type="component" value="Unassembled WGS sequence"/>
</dbReference>
<dbReference type="Pfam" id="PF00436">
    <property type="entry name" value="SSB"/>
    <property type="match status" value="1"/>
</dbReference>
<evidence type="ECO:0000256" key="1">
    <source>
        <dbReference type="ARBA" id="ARBA00023125"/>
    </source>
</evidence>
<dbReference type="CDD" id="cd04496">
    <property type="entry name" value="SSB_OBF"/>
    <property type="match status" value="1"/>
</dbReference>
<dbReference type="PROSITE" id="PS50935">
    <property type="entry name" value="SSB"/>
    <property type="match status" value="1"/>
</dbReference>
<proteinExistence type="predicted"/>
<evidence type="ECO:0000256" key="4">
    <source>
        <dbReference type="SAM" id="MobiDB-lite"/>
    </source>
</evidence>
<evidence type="ECO:0000313" key="5">
    <source>
        <dbReference type="EMBL" id="GAA4353077.1"/>
    </source>
</evidence>
<sequence length="155" mass="16833">MFKLTAIGNLGKDAVMKHQENGDRVINFSVAVNTAWKDKAGQRHERTSWVDCALWRTQQQSTEILQYLKTGTTVYVEGEPSVRAYINSNGEAAGAQVLKVSMIELVGGKKAEQPTQAPQQPENKPKPGDLPPSSFDNEPEPAAAPTRTAKATAKA</sequence>
<accession>A0ABP8I7M1</accession>
<dbReference type="Gene3D" id="2.40.50.140">
    <property type="entry name" value="Nucleic acid-binding proteins"/>
    <property type="match status" value="1"/>
</dbReference>
<organism evidence="5 6">
    <name type="scientific">Hymenobacter saemangeumensis</name>
    <dbReference type="NCBI Taxonomy" id="1084522"/>
    <lineage>
        <taxon>Bacteria</taxon>
        <taxon>Pseudomonadati</taxon>
        <taxon>Bacteroidota</taxon>
        <taxon>Cytophagia</taxon>
        <taxon>Cytophagales</taxon>
        <taxon>Hymenobacteraceae</taxon>
        <taxon>Hymenobacter</taxon>
    </lineage>
</organism>